<organism evidence="13 14">
    <name type="scientific">Talaromyces rugulosus</name>
    <name type="common">Penicillium rugulosum</name>
    <dbReference type="NCBI Taxonomy" id="121627"/>
    <lineage>
        <taxon>Eukaryota</taxon>
        <taxon>Fungi</taxon>
        <taxon>Dikarya</taxon>
        <taxon>Ascomycota</taxon>
        <taxon>Pezizomycotina</taxon>
        <taxon>Eurotiomycetes</taxon>
        <taxon>Eurotiomycetidae</taxon>
        <taxon>Eurotiales</taxon>
        <taxon>Trichocomaceae</taxon>
        <taxon>Talaromyces</taxon>
        <taxon>Talaromyces sect. Islandici</taxon>
    </lineage>
</organism>
<dbReference type="InterPro" id="IPR001412">
    <property type="entry name" value="aa-tRNA-synth_I_CS"/>
</dbReference>
<dbReference type="EMBL" id="CP055903">
    <property type="protein sequence ID" value="QKX64615.1"/>
    <property type="molecule type" value="Genomic_DNA"/>
</dbReference>
<dbReference type="InterPro" id="IPR009080">
    <property type="entry name" value="tRNAsynth_Ia_anticodon-bd"/>
</dbReference>
<dbReference type="SUPFAM" id="SSF52374">
    <property type="entry name" value="Nucleotidylyl transferase"/>
    <property type="match status" value="1"/>
</dbReference>
<evidence type="ECO:0000313" key="14">
    <source>
        <dbReference type="Proteomes" id="UP000509510"/>
    </source>
</evidence>
<evidence type="ECO:0000313" key="13">
    <source>
        <dbReference type="EMBL" id="QKX64615.1"/>
    </source>
</evidence>
<dbReference type="GeneID" id="55999267"/>
<sequence length="1806" mass="200967">MRRHLLSGAWRLSDFVIQPSPIIPKASHSCVFALRRYPFAAAAAPSWLSRPLVVATPPRSARRSCRNALYSTMATTLPEGQSLPAVEGLSLHSTAEQSKFPGCYPSLNPVDIYRQHIAETFASIADVDPKVVYTKLAWTNSLDKGDLNLAVPALQIKGRKPNELCTEFVEKFPATDLIEKPVAFGVHIQFFFKAGPLTKTVLHQILESKAAYGTNGNLGLHDPADASKGRKKMIIEFSSPNIAKPFHAGHLRSTIIGGFLSNLYTVAGWEVIKMNYLGDWGKQYGLLANGLKLYGNEEALLKDPINHLFDVYVKINQDMAVQEGPIKELKETIKAKKEKNEDVSAEETKLQQLVDESEDEKARRYFKSMEDGDPEALALWRRCRDLSIVKYKQTYARLNIDFDVYSGESQVLPESLQRAYDSMQKSGASEDSDGAVIVDFTKHGAKKLGKAIVVRKDGTPLYLTRDIGAIVERYEKYHFDKMIYVVASQQDLHLAQLFKVTEISGHKEIADKCQHINFGMVRGMSTRKGTVKFLDDILRDVGDKMHEVMKKNEAKYEQVEDPHKTADTLGITAVMVQDMSGKRVNGYDFNLEAMTSFEGDTGPYLQYAHARLCSIIRKSGIDLEKLPEADLSILTETHAIDLARYLAQWPDVVINTYKTLEPTTVLTYLFRMTHMLSSSYEVLRVVGRDEKTANARMALYAAARQVLYNGMKLLGLSPVDRYVLVFFFACTDLLTSDAGSSRPYAYIAKSATNPADGFDEIGYPKIANAINRVSWWLVNEAGLAEGDTFAYMGPSDLRYIAFTIAALKTGRKILLPSLRNTNEAQQILFERTGCQLVIYAIEVEKSLLSLFSFVPGIKTILVPGYDTIMDETTKATHYPAREIPDEKYTDPILLLHTSGSSGKHLTKEKSLGNPKPVGHSPEVMLRFFAADAVPTEEGIHTSVFAYTRENYLHTLPPFHSAGCYLSLVTPQFDATVVLPHHNAAMTKDYMTGLLQQNVITVLCTAPSILNDMSKTETGIEVLSKLNHVSYGGGPLPEQAGKILSSRLKHLWSMIGSTENGFYSTIPGDSSKWDCIKFNTKVGYRFDEISPGIFELVIPFNSTTRKYHGSVLLFPEMKEYSTKDLWMKPDGEDSQGWWRYVGRRDDLIVLSNGEKINPRPLEDTIGNHPAVKGVLVVGEYRFLPSLLVELQDGYSVTTKEERETMVDLLWDTISQANLQAPRFSRVPKSLVYIISSTEAFNRAGKGTIQRQSTVQKFAAQVDELYSSAEEGLLADGLELSDPSDLTCILNMVKGLYSQVLEADKLGDDDDIFELGMDSLQVTIVVQRLKAVLRTCKLNLDYDKINPQVIYSSVSIRGLAHAMDTIINAHKGENGVHTCATTVIKERNARLQTTIDKYSTGLDATLPAKKVQQDNLTVILTGSTGSLGSYLLHFLLLNPRVAKVVCLNRSVDAEARQTAGNKSRDLPILWIAPDMPKQVEFFTADMSKADLGLGESVYTRLLSETNAIIHSAWKVDFNHRIESFEKGHIAGTRHLVDFSNKCVHKAPILFVSSISTILNWINENPGQLVPEAMIHDLAAPELMGYGESKYVGERLIESFNRFSGTPCAVLRVGQIAGPVLSTAGSWNAHEWFPSLLASSKYLGLLPDSLGAMNTVSWVPVDILAKVIVQLMDVTYELISETGKSSIKEPAVYNLVNPQISVWSDLIKTVQEGIGGPSNIQVVSFGEWVEALARSTNDNHGFVVETNPATKLLDFFRLISRNSHQLTPEKGNEKLEYEVERLKKDSSEAAQLGPVSPEWVKIWLKQWAF</sequence>
<dbReference type="Gene3D" id="1.10.730.10">
    <property type="entry name" value="Isoleucyl-tRNA Synthetase, Domain 1"/>
    <property type="match status" value="1"/>
</dbReference>
<evidence type="ECO:0000256" key="3">
    <source>
        <dbReference type="ARBA" id="ARBA00022598"/>
    </source>
</evidence>
<evidence type="ECO:0000256" key="2">
    <source>
        <dbReference type="ARBA" id="ARBA00012837"/>
    </source>
</evidence>
<dbReference type="FunFam" id="3.30.1360.70:FF:000006">
    <property type="entry name" value="Arginyl-tRNA synthetase"/>
    <property type="match status" value="1"/>
</dbReference>
<dbReference type="InterPro" id="IPR036736">
    <property type="entry name" value="ACP-like_sf"/>
</dbReference>
<dbReference type="SUPFAM" id="SSF47323">
    <property type="entry name" value="Anticodon-binding domain of a subclass of class I aminoacyl-tRNA synthetases"/>
    <property type="match status" value="1"/>
</dbReference>
<dbReference type="PANTHER" id="PTHR11956">
    <property type="entry name" value="ARGINYL-TRNA SYNTHETASE"/>
    <property type="match status" value="1"/>
</dbReference>
<evidence type="ECO:0000259" key="12">
    <source>
        <dbReference type="SMART" id="SM01016"/>
    </source>
</evidence>
<reference evidence="14" key="1">
    <citation type="submission" date="2020-06" db="EMBL/GenBank/DDBJ databases">
        <title>A chromosome-scale genome assembly of Talaromyces rugulosus W13939.</title>
        <authorList>
            <person name="Wang B."/>
            <person name="Guo L."/>
            <person name="Ye K."/>
            <person name="Wang L."/>
        </authorList>
    </citation>
    <scope>NUCLEOTIDE SEQUENCE [LARGE SCALE GENOMIC DNA]</scope>
    <source>
        <strain evidence="14">W13939</strain>
    </source>
</reference>
<dbReference type="InterPro" id="IPR009081">
    <property type="entry name" value="PP-bd_ACP"/>
</dbReference>
<dbReference type="InterPro" id="IPR036695">
    <property type="entry name" value="Arg-tRNA-synth_N_sf"/>
</dbReference>
<dbReference type="InterPro" id="IPR042099">
    <property type="entry name" value="ANL_N_sf"/>
</dbReference>
<dbReference type="GO" id="GO:0032543">
    <property type="term" value="P:mitochondrial translation"/>
    <property type="evidence" value="ECO:0007669"/>
    <property type="project" value="TreeGrafter"/>
</dbReference>
<evidence type="ECO:0000256" key="1">
    <source>
        <dbReference type="ARBA" id="ARBA00005594"/>
    </source>
</evidence>
<evidence type="ECO:0000256" key="10">
    <source>
        <dbReference type="SAM" id="Coils"/>
    </source>
</evidence>
<dbReference type="SUPFAM" id="SSF47336">
    <property type="entry name" value="ACP-like"/>
    <property type="match status" value="1"/>
</dbReference>
<dbReference type="GO" id="GO:0005524">
    <property type="term" value="F:ATP binding"/>
    <property type="evidence" value="ECO:0007669"/>
    <property type="project" value="UniProtKB-KW"/>
</dbReference>
<dbReference type="Pfam" id="PF03485">
    <property type="entry name" value="Arg_tRNA_synt_N"/>
    <property type="match status" value="1"/>
</dbReference>
<feature type="domain" description="DALR anticodon binding" evidence="11">
    <location>
        <begin position="605"/>
        <end position="722"/>
    </location>
</feature>
<dbReference type="Gene3D" id="3.30.1360.70">
    <property type="entry name" value="Arginyl tRNA synthetase N-terminal domain"/>
    <property type="match status" value="1"/>
</dbReference>
<dbReference type="CDD" id="cd07956">
    <property type="entry name" value="Anticodon_Ia_Arg"/>
    <property type="match status" value="1"/>
</dbReference>
<dbReference type="InterPro" id="IPR036291">
    <property type="entry name" value="NAD(P)-bd_dom_sf"/>
</dbReference>
<keyword evidence="3" id="KW-0436">Ligase</keyword>
<dbReference type="PRINTS" id="PR01038">
    <property type="entry name" value="TRNASYNTHARG"/>
</dbReference>
<evidence type="ECO:0000256" key="8">
    <source>
        <dbReference type="ARBA" id="ARBA00033033"/>
    </source>
</evidence>
<feature type="coiled-coil region" evidence="10">
    <location>
        <begin position="326"/>
        <end position="363"/>
    </location>
</feature>
<feature type="domain" description="Arginyl tRNA synthetase N-terminal" evidence="12">
    <location>
        <begin position="111"/>
        <end position="192"/>
    </location>
</feature>
<dbReference type="Pfam" id="PF00550">
    <property type="entry name" value="PP-binding"/>
    <property type="match status" value="1"/>
</dbReference>
<evidence type="ECO:0000259" key="11">
    <source>
        <dbReference type="SMART" id="SM00836"/>
    </source>
</evidence>
<dbReference type="InterPro" id="IPR001278">
    <property type="entry name" value="Arg-tRNA-ligase"/>
</dbReference>
<dbReference type="InterPro" id="IPR005148">
    <property type="entry name" value="Arg-tRNA-synth_N"/>
</dbReference>
<dbReference type="KEGG" id="trg:TRUGW13939_11790"/>
<keyword evidence="5" id="KW-0067">ATP-binding</keyword>
<dbReference type="OrthoDB" id="429813at2759"/>
<dbReference type="CDD" id="cd00671">
    <property type="entry name" value="ArgRS_core"/>
    <property type="match status" value="1"/>
</dbReference>
<dbReference type="InterPro" id="IPR035684">
    <property type="entry name" value="ArgRS_core"/>
</dbReference>
<keyword evidence="14" id="KW-1185">Reference proteome</keyword>
<keyword evidence="10" id="KW-0175">Coiled coil</keyword>
<keyword evidence="7" id="KW-0030">Aminoacyl-tRNA synthetase</keyword>
<dbReference type="Gene3D" id="3.40.50.620">
    <property type="entry name" value="HUPs"/>
    <property type="match status" value="1"/>
</dbReference>
<gene>
    <name evidence="13" type="ORF">TRUGW13939_11790</name>
</gene>
<dbReference type="Proteomes" id="UP000509510">
    <property type="component" value="Chromosome VI"/>
</dbReference>
<dbReference type="Gene3D" id="3.40.50.12780">
    <property type="entry name" value="N-terminal domain of ligase-like"/>
    <property type="match status" value="1"/>
</dbReference>
<dbReference type="InterPro" id="IPR013120">
    <property type="entry name" value="FAR_NAD-bd"/>
</dbReference>
<dbReference type="InterPro" id="IPR000873">
    <property type="entry name" value="AMP-dep_synth/lig_dom"/>
</dbReference>
<dbReference type="GO" id="GO:0004814">
    <property type="term" value="F:arginine-tRNA ligase activity"/>
    <property type="evidence" value="ECO:0007669"/>
    <property type="project" value="UniProtKB-EC"/>
</dbReference>
<proteinExistence type="inferred from homology"/>
<dbReference type="Pfam" id="PF07993">
    <property type="entry name" value="NAD_binding_4"/>
    <property type="match status" value="1"/>
</dbReference>
<dbReference type="Gene3D" id="1.10.1200.10">
    <property type="entry name" value="ACP-like"/>
    <property type="match status" value="1"/>
</dbReference>
<accession>A0A7H8RGE4</accession>
<dbReference type="SUPFAM" id="SSF51735">
    <property type="entry name" value="NAD(P)-binding Rossmann-fold domains"/>
    <property type="match status" value="1"/>
</dbReference>
<name>A0A7H8RGE4_TALRU</name>
<comment type="similarity">
    <text evidence="1">Belongs to the class-I aminoacyl-tRNA synthetase family.</text>
</comment>
<dbReference type="Pfam" id="PF00750">
    <property type="entry name" value="tRNA-synt_1d"/>
    <property type="match status" value="1"/>
</dbReference>
<dbReference type="SMART" id="SM01016">
    <property type="entry name" value="Arg_tRNA_synt_N"/>
    <property type="match status" value="1"/>
</dbReference>
<evidence type="ECO:0000256" key="5">
    <source>
        <dbReference type="ARBA" id="ARBA00022840"/>
    </source>
</evidence>
<dbReference type="GO" id="GO:0005739">
    <property type="term" value="C:mitochondrion"/>
    <property type="evidence" value="ECO:0007669"/>
    <property type="project" value="TreeGrafter"/>
</dbReference>
<dbReference type="Pfam" id="PF23562">
    <property type="entry name" value="AMP-binding_C_3"/>
    <property type="match status" value="1"/>
</dbReference>
<dbReference type="GO" id="GO:0006420">
    <property type="term" value="P:arginyl-tRNA aminoacylation"/>
    <property type="evidence" value="ECO:0007669"/>
    <property type="project" value="InterPro"/>
</dbReference>
<dbReference type="Gene3D" id="3.40.50.720">
    <property type="entry name" value="NAD(P)-binding Rossmann-like Domain"/>
    <property type="match status" value="1"/>
</dbReference>
<evidence type="ECO:0000256" key="4">
    <source>
        <dbReference type="ARBA" id="ARBA00022741"/>
    </source>
</evidence>
<dbReference type="PROSITE" id="PS00178">
    <property type="entry name" value="AA_TRNA_LIGASE_I"/>
    <property type="match status" value="1"/>
</dbReference>
<dbReference type="EC" id="6.1.1.19" evidence="2"/>
<dbReference type="InterPro" id="IPR014729">
    <property type="entry name" value="Rossmann-like_a/b/a_fold"/>
</dbReference>
<evidence type="ECO:0000256" key="7">
    <source>
        <dbReference type="ARBA" id="ARBA00023146"/>
    </source>
</evidence>
<dbReference type="SUPFAM" id="SSF56801">
    <property type="entry name" value="Acetyl-CoA synthetase-like"/>
    <property type="match status" value="1"/>
</dbReference>
<dbReference type="SMART" id="SM00836">
    <property type="entry name" value="DALR_1"/>
    <property type="match status" value="1"/>
</dbReference>
<evidence type="ECO:0000256" key="9">
    <source>
        <dbReference type="ARBA" id="ARBA00049339"/>
    </source>
</evidence>
<protein>
    <recommendedName>
        <fullName evidence="2">arginine--tRNA ligase</fullName>
        <ecNumber evidence="2">6.1.1.19</ecNumber>
    </recommendedName>
    <alternativeName>
        <fullName evidence="8">Arginyl-tRNA synthetase</fullName>
    </alternativeName>
</protein>
<dbReference type="RefSeq" id="XP_035350788.1">
    <property type="nucleotide sequence ID" value="XM_035494895.1"/>
</dbReference>
<dbReference type="SUPFAM" id="SSF55190">
    <property type="entry name" value="Arginyl-tRNA synthetase (ArgRS), N-terminal 'additional' domain"/>
    <property type="match status" value="1"/>
</dbReference>
<dbReference type="InterPro" id="IPR008909">
    <property type="entry name" value="DALR_anticod-bd"/>
</dbReference>
<dbReference type="PANTHER" id="PTHR11956:SF11">
    <property type="entry name" value="ARGININE--TRNA LIGASE, MITOCHONDRIAL-RELATED"/>
    <property type="match status" value="1"/>
</dbReference>
<dbReference type="NCBIfam" id="TIGR00456">
    <property type="entry name" value="argS"/>
    <property type="match status" value="1"/>
</dbReference>
<dbReference type="FunFam" id="1.10.730.10:FF:000006">
    <property type="entry name" value="Arginyl-tRNA synthetase 2, mitochondrial"/>
    <property type="match status" value="1"/>
</dbReference>
<evidence type="ECO:0000256" key="6">
    <source>
        <dbReference type="ARBA" id="ARBA00022917"/>
    </source>
</evidence>
<comment type="catalytic activity">
    <reaction evidence="9">
        <text>tRNA(Arg) + L-arginine + ATP = L-arginyl-tRNA(Arg) + AMP + diphosphate</text>
        <dbReference type="Rhea" id="RHEA:20301"/>
        <dbReference type="Rhea" id="RHEA-COMP:9658"/>
        <dbReference type="Rhea" id="RHEA-COMP:9673"/>
        <dbReference type="ChEBI" id="CHEBI:30616"/>
        <dbReference type="ChEBI" id="CHEBI:32682"/>
        <dbReference type="ChEBI" id="CHEBI:33019"/>
        <dbReference type="ChEBI" id="CHEBI:78442"/>
        <dbReference type="ChEBI" id="CHEBI:78513"/>
        <dbReference type="ChEBI" id="CHEBI:456215"/>
        <dbReference type="EC" id="6.1.1.19"/>
    </reaction>
</comment>
<keyword evidence="4" id="KW-0547">Nucleotide-binding</keyword>
<dbReference type="Pfam" id="PF05746">
    <property type="entry name" value="DALR_1"/>
    <property type="match status" value="1"/>
</dbReference>
<keyword evidence="6" id="KW-0648">Protein biosynthesis</keyword>
<dbReference type="Pfam" id="PF00501">
    <property type="entry name" value="AMP-binding"/>
    <property type="match status" value="1"/>
</dbReference>